<evidence type="ECO:0000256" key="1">
    <source>
        <dbReference type="SAM" id="MobiDB-lite"/>
    </source>
</evidence>
<keyword evidence="3" id="KW-1185">Reference proteome</keyword>
<comment type="caution">
    <text evidence="2">The sequence shown here is derived from an EMBL/GenBank/DDBJ whole genome shotgun (WGS) entry which is preliminary data.</text>
</comment>
<reference evidence="2" key="1">
    <citation type="journal article" date="2023" name="Science">
        <title>Elucidation of the pathway for biosynthesis of saponin adjuvants from the soapbark tree.</title>
        <authorList>
            <person name="Reed J."/>
            <person name="Orme A."/>
            <person name="El-Demerdash A."/>
            <person name="Owen C."/>
            <person name="Martin L.B.B."/>
            <person name="Misra R.C."/>
            <person name="Kikuchi S."/>
            <person name="Rejzek M."/>
            <person name="Martin A.C."/>
            <person name="Harkess A."/>
            <person name="Leebens-Mack J."/>
            <person name="Louveau T."/>
            <person name="Stephenson M.J."/>
            <person name="Osbourn A."/>
        </authorList>
    </citation>
    <scope>NUCLEOTIDE SEQUENCE</scope>
    <source>
        <strain evidence="2">S10</strain>
    </source>
</reference>
<sequence>MILPLGRITTSYTCFSNPLPSSSQGANGKGAESAKERQRRWQTEQRELRIGDIDEMQANNEIHLDNLLEFLDSIPPSPYTEEATSTTHCATKYPSKGTKRKTPMSAAIADEIREVTGAMKNIANAIVSTNRRVRSKEVAEISKLGLEGWQLIEAVYFILDNDHLVGNFFACPSNIKMDCMLKKMWSI</sequence>
<feature type="compositionally biased region" description="Basic and acidic residues" evidence="1">
    <location>
        <begin position="32"/>
        <end position="43"/>
    </location>
</feature>
<organism evidence="2 3">
    <name type="scientific">Quillaja saponaria</name>
    <name type="common">Soap bark tree</name>
    <dbReference type="NCBI Taxonomy" id="32244"/>
    <lineage>
        <taxon>Eukaryota</taxon>
        <taxon>Viridiplantae</taxon>
        <taxon>Streptophyta</taxon>
        <taxon>Embryophyta</taxon>
        <taxon>Tracheophyta</taxon>
        <taxon>Spermatophyta</taxon>
        <taxon>Magnoliopsida</taxon>
        <taxon>eudicotyledons</taxon>
        <taxon>Gunneridae</taxon>
        <taxon>Pentapetalae</taxon>
        <taxon>rosids</taxon>
        <taxon>fabids</taxon>
        <taxon>Fabales</taxon>
        <taxon>Quillajaceae</taxon>
        <taxon>Quillaja</taxon>
    </lineage>
</organism>
<dbReference type="Proteomes" id="UP001163823">
    <property type="component" value="Chromosome 4"/>
</dbReference>
<evidence type="ECO:0000313" key="2">
    <source>
        <dbReference type="EMBL" id="KAJ7970627.1"/>
    </source>
</evidence>
<feature type="region of interest" description="Disordered" evidence="1">
    <location>
        <begin position="78"/>
        <end position="101"/>
    </location>
</feature>
<feature type="compositionally biased region" description="Polar residues" evidence="1">
    <location>
        <begin position="14"/>
        <end position="26"/>
    </location>
</feature>
<dbReference type="KEGG" id="qsa:O6P43_008779"/>
<dbReference type="EMBL" id="JARAOO010000004">
    <property type="protein sequence ID" value="KAJ7970627.1"/>
    <property type="molecule type" value="Genomic_DNA"/>
</dbReference>
<protein>
    <submittedName>
        <fullName evidence="2">Myb_DNA-bind_3 domain-containing protein</fullName>
    </submittedName>
</protein>
<feature type="region of interest" description="Disordered" evidence="1">
    <location>
        <begin position="14"/>
        <end position="43"/>
    </location>
</feature>
<proteinExistence type="predicted"/>
<accession>A0AAD7M696</accession>
<dbReference type="AlphaFoldDB" id="A0AAD7M696"/>
<gene>
    <name evidence="2" type="ORF">O6P43_008779</name>
</gene>
<evidence type="ECO:0000313" key="3">
    <source>
        <dbReference type="Proteomes" id="UP001163823"/>
    </source>
</evidence>
<name>A0AAD7M696_QUISA</name>